<dbReference type="Proteomes" id="UP000887565">
    <property type="component" value="Unplaced"/>
</dbReference>
<accession>A0A915KC22</accession>
<name>A0A915KC22_ROMCU</name>
<keyword evidence="1" id="KW-1185">Reference proteome</keyword>
<proteinExistence type="predicted"/>
<sequence length="134" mass="14703">MIRLDSNKEIRNNFVVPVHAYRFQFKAAVLPPINIEADVNAVSRAMNKKTISQPTLPNHMPLAANYAPPPVKAITIASHDEVLQAQAADPTITAIVASLQSHNIAKRLVVPASMVNQTLHQFHCTKILNHQGSN</sequence>
<reference evidence="2" key="1">
    <citation type="submission" date="2022-11" db="UniProtKB">
        <authorList>
            <consortium name="WormBaseParasite"/>
        </authorList>
    </citation>
    <scope>IDENTIFICATION</scope>
</reference>
<dbReference type="AlphaFoldDB" id="A0A915KC22"/>
<protein>
    <submittedName>
        <fullName evidence="2">Uncharacterized protein</fullName>
    </submittedName>
</protein>
<dbReference type="WBParaSite" id="nRc.2.0.1.t36257-RA">
    <property type="protein sequence ID" value="nRc.2.0.1.t36257-RA"/>
    <property type="gene ID" value="nRc.2.0.1.g36257"/>
</dbReference>
<evidence type="ECO:0000313" key="2">
    <source>
        <dbReference type="WBParaSite" id="nRc.2.0.1.t36257-RA"/>
    </source>
</evidence>
<organism evidence="1 2">
    <name type="scientific">Romanomermis culicivorax</name>
    <name type="common">Nematode worm</name>
    <dbReference type="NCBI Taxonomy" id="13658"/>
    <lineage>
        <taxon>Eukaryota</taxon>
        <taxon>Metazoa</taxon>
        <taxon>Ecdysozoa</taxon>
        <taxon>Nematoda</taxon>
        <taxon>Enoplea</taxon>
        <taxon>Dorylaimia</taxon>
        <taxon>Mermithida</taxon>
        <taxon>Mermithoidea</taxon>
        <taxon>Mermithidae</taxon>
        <taxon>Romanomermis</taxon>
    </lineage>
</organism>
<evidence type="ECO:0000313" key="1">
    <source>
        <dbReference type="Proteomes" id="UP000887565"/>
    </source>
</evidence>